<sequence>PEIILLHIGTNDITASGQDANEVSDILDEIDRFSTDTKVILALIINRQTYSPATTQFNIDVNDMAQNRIAAGDDIIIVDMEHALSYPDDMADSVHPNGAGYAKMAEVWYSALVDCLIAQRRLTVSSTSGGDVTDPGEGSFDYDHDTDVNLVVTADLGYYFVNWTGTAVDAGRVADPNSTTTVVTMDADYTVVANFAINQSTIFGYITEPDANVPVEGVFVDANNGGGSDTTDANGYYQLTVDYGWSGTVDPNKTGYTFEPNGIEYNNVTTDQNDNYTVILDTFIISGYAVDSEMLAPLEDVLVSPDNDGGPYTSKYYGGGHATTDANGYYEVLVDYNWSGNAVPSKYAYAFEPDSITYADVTEDEAEEQDYVGMLLTYAITGYIKNSCEVPIEGVLVDANNGGASNITDAYGYYEVWIDSNWSGTVTPGKAHYTFDPSNRAYTDVLEDKMGQDYEANNIYDLDCDGSVDLSDLKV</sequence>
<dbReference type="SUPFAM" id="SSF52266">
    <property type="entry name" value="SGNH hydrolase"/>
    <property type="match status" value="1"/>
</dbReference>
<dbReference type="PANTHER" id="PTHR30383:SF5">
    <property type="entry name" value="SGNH HYDROLASE-TYPE ESTERASE DOMAIN-CONTAINING PROTEIN"/>
    <property type="match status" value="1"/>
</dbReference>
<dbReference type="PANTHER" id="PTHR30383">
    <property type="entry name" value="THIOESTERASE 1/PROTEASE 1/LYSOPHOSPHOLIPASE L1"/>
    <property type="match status" value="1"/>
</dbReference>
<dbReference type="InterPro" id="IPR044060">
    <property type="entry name" value="Bacterial_rp_domain"/>
</dbReference>
<dbReference type="GO" id="GO:0004622">
    <property type="term" value="F:phosphatidylcholine lysophospholipase activity"/>
    <property type="evidence" value="ECO:0007669"/>
    <property type="project" value="TreeGrafter"/>
</dbReference>
<dbReference type="SUPFAM" id="SSF49464">
    <property type="entry name" value="Carboxypeptidase regulatory domain-like"/>
    <property type="match status" value="1"/>
</dbReference>
<dbReference type="InterPro" id="IPR008969">
    <property type="entry name" value="CarboxyPept-like_regulatory"/>
</dbReference>
<feature type="domain" description="Bacterial repeat" evidence="2">
    <location>
        <begin position="122"/>
        <end position="198"/>
    </location>
</feature>
<proteinExistence type="predicted"/>
<reference evidence="3" key="1">
    <citation type="journal article" date="2014" name="Front. Microbiol.">
        <title>High frequency of phylogenetically diverse reductive dehalogenase-homologous genes in deep subseafloor sedimentary metagenomes.</title>
        <authorList>
            <person name="Kawai M."/>
            <person name="Futagami T."/>
            <person name="Toyoda A."/>
            <person name="Takaki Y."/>
            <person name="Nishi S."/>
            <person name="Hori S."/>
            <person name="Arai W."/>
            <person name="Tsubouchi T."/>
            <person name="Morono Y."/>
            <person name="Uchiyama I."/>
            <person name="Ito T."/>
            <person name="Fujiyama A."/>
            <person name="Inagaki F."/>
            <person name="Takami H."/>
        </authorList>
    </citation>
    <scope>NUCLEOTIDE SEQUENCE</scope>
    <source>
        <strain evidence="3">Expedition CK06-06</strain>
    </source>
</reference>
<evidence type="ECO:0008006" key="4">
    <source>
        <dbReference type="Google" id="ProtNLM"/>
    </source>
</evidence>
<dbReference type="InterPro" id="IPR018247">
    <property type="entry name" value="EF_Hand_1_Ca_BS"/>
</dbReference>
<dbReference type="PROSITE" id="PS00018">
    <property type="entry name" value="EF_HAND_1"/>
    <property type="match status" value="1"/>
</dbReference>
<dbReference type="Gene3D" id="3.40.50.1110">
    <property type="entry name" value="SGNH hydrolase"/>
    <property type="match status" value="1"/>
</dbReference>
<feature type="non-terminal residue" evidence="3">
    <location>
        <position position="475"/>
    </location>
</feature>
<dbReference type="Pfam" id="PF13472">
    <property type="entry name" value="Lipase_GDSL_2"/>
    <property type="match status" value="1"/>
</dbReference>
<feature type="non-terminal residue" evidence="3">
    <location>
        <position position="1"/>
    </location>
</feature>
<dbReference type="EMBL" id="BARV01006320">
    <property type="protein sequence ID" value="GAI11211.1"/>
    <property type="molecule type" value="Genomic_DNA"/>
</dbReference>
<evidence type="ECO:0000313" key="3">
    <source>
        <dbReference type="EMBL" id="GAI11211.1"/>
    </source>
</evidence>
<comment type="caution">
    <text evidence="3">The sequence shown here is derived from an EMBL/GenBank/DDBJ whole genome shotgun (WGS) entry which is preliminary data.</text>
</comment>
<gene>
    <name evidence="3" type="ORF">S06H3_12945</name>
</gene>
<protein>
    <recommendedName>
        <fullName evidence="4">Bacterial repeat domain-containing protein</fullName>
    </recommendedName>
</protein>
<dbReference type="Pfam" id="PF18998">
    <property type="entry name" value="Flg_new_2"/>
    <property type="match status" value="1"/>
</dbReference>
<dbReference type="AlphaFoldDB" id="X1LZG2"/>
<feature type="domain" description="SGNH hydrolase-type esterase" evidence="1">
    <location>
        <begin position="1"/>
        <end position="102"/>
    </location>
</feature>
<evidence type="ECO:0000259" key="1">
    <source>
        <dbReference type="Pfam" id="PF13472"/>
    </source>
</evidence>
<dbReference type="InterPro" id="IPR051532">
    <property type="entry name" value="Ester_Hydrolysis_Enzymes"/>
</dbReference>
<dbReference type="InterPro" id="IPR036514">
    <property type="entry name" value="SGNH_hydro_sf"/>
</dbReference>
<organism evidence="3">
    <name type="scientific">marine sediment metagenome</name>
    <dbReference type="NCBI Taxonomy" id="412755"/>
    <lineage>
        <taxon>unclassified sequences</taxon>
        <taxon>metagenomes</taxon>
        <taxon>ecological metagenomes</taxon>
    </lineage>
</organism>
<evidence type="ECO:0000259" key="2">
    <source>
        <dbReference type="Pfam" id="PF18998"/>
    </source>
</evidence>
<accession>X1LZG2</accession>
<name>X1LZG2_9ZZZZ</name>
<dbReference type="InterPro" id="IPR013830">
    <property type="entry name" value="SGNH_hydro"/>
</dbReference>